<feature type="transmembrane region" description="Helical" evidence="16">
    <location>
        <begin position="6"/>
        <end position="28"/>
    </location>
</feature>
<keyword evidence="5 16" id="KW-0812">Transmembrane</keyword>
<evidence type="ECO:0000256" key="12">
    <source>
        <dbReference type="ARBA" id="ARBA00033708"/>
    </source>
</evidence>
<accession>A0A6I3RZC7</accession>
<dbReference type="AlphaFoldDB" id="A0A6I3RZC7"/>
<evidence type="ECO:0000256" key="14">
    <source>
        <dbReference type="ARBA" id="ARBA00082709"/>
    </source>
</evidence>
<dbReference type="PANTHER" id="PTHR48086:SF3">
    <property type="entry name" value="SODIUM_PROLINE SYMPORTER"/>
    <property type="match status" value="1"/>
</dbReference>
<dbReference type="GO" id="GO:0015193">
    <property type="term" value="F:L-proline transmembrane transporter activity"/>
    <property type="evidence" value="ECO:0007669"/>
    <property type="project" value="TreeGrafter"/>
</dbReference>
<dbReference type="CDD" id="cd11475">
    <property type="entry name" value="SLC5sbd_PutP"/>
    <property type="match status" value="1"/>
</dbReference>
<name>A0A6I3RZC7_9BURK</name>
<organism evidence="17 18">
    <name type="scientific">Parasutterella excrementihominis</name>
    <dbReference type="NCBI Taxonomy" id="487175"/>
    <lineage>
        <taxon>Bacteria</taxon>
        <taxon>Pseudomonadati</taxon>
        <taxon>Pseudomonadota</taxon>
        <taxon>Betaproteobacteria</taxon>
        <taxon>Burkholderiales</taxon>
        <taxon>Sutterellaceae</taxon>
        <taxon>Parasutterella</taxon>
    </lineage>
</organism>
<keyword evidence="4" id="KW-1003">Cell membrane</keyword>
<feature type="transmembrane region" description="Helical" evidence="16">
    <location>
        <begin position="370"/>
        <end position="390"/>
    </location>
</feature>
<evidence type="ECO:0000256" key="9">
    <source>
        <dbReference type="ARBA" id="ARBA00023065"/>
    </source>
</evidence>
<comment type="subcellular location">
    <subcellularLocation>
        <location evidence="16">Cell inner membrane</location>
        <topology evidence="16">Multi-pass membrane protein</topology>
    </subcellularLocation>
    <subcellularLocation>
        <location evidence="1">Cell membrane</location>
        <topology evidence="1">Multi-pass membrane protein</topology>
    </subcellularLocation>
</comment>
<evidence type="ECO:0000256" key="10">
    <source>
        <dbReference type="ARBA" id="ARBA00023136"/>
    </source>
</evidence>
<evidence type="ECO:0000256" key="13">
    <source>
        <dbReference type="ARBA" id="ARBA00067214"/>
    </source>
</evidence>
<evidence type="ECO:0000256" key="2">
    <source>
        <dbReference type="ARBA" id="ARBA00006434"/>
    </source>
</evidence>
<keyword evidence="16" id="KW-0997">Cell inner membrane</keyword>
<evidence type="ECO:0000256" key="6">
    <source>
        <dbReference type="ARBA" id="ARBA00022847"/>
    </source>
</evidence>
<keyword evidence="9 16" id="KW-0406">Ion transport</keyword>
<protein>
    <recommendedName>
        <fullName evidence="13 16">Sodium/proline symporter</fullName>
    </recommendedName>
    <alternativeName>
        <fullName evidence="14 16">Proline permease</fullName>
    </alternativeName>
</protein>
<dbReference type="EMBL" id="WNCL01000011">
    <property type="protein sequence ID" value="MTU43014.1"/>
    <property type="molecule type" value="Genomic_DNA"/>
</dbReference>
<dbReference type="Pfam" id="PF00474">
    <property type="entry name" value="SSF"/>
    <property type="match status" value="1"/>
</dbReference>
<evidence type="ECO:0000256" key="11">
    <source>
        <dbReference type="ARBA" id="ARBA00023201"/>
    </source>
</evidence>
<evidence type="ECO:0000256" key="1">
    <source>
        <dbReference type="ARBA" id="ARBA00004651"/>
    </source>
</evidence>
<feature type="transmembrane region" description="Helical" evidence="16">
    <location>
        <begin position="233"/>
        <end position="255"/>
    </location>
</feature>
<feature type="transmembrane region" description="Helical" evidence="16">
    <location>
        <begin position="40"/>
        <end position="61"/>
    </location>
</feature>
<keyword evidence="11 16" id="KW-0739">Sodium transport</keyword>
<comment type="function">
    <text evidence="16">Catalyzes the sodium-dependent uptake of extracellular L-proline.</text>
</comment>
<feature type="transmembrane region" description="Helical" evidence="16">
    <location>
        <begin position="402"/>
        <end position="421"/>
    </location>
</feature>
<sequence>MNFSPISITFFAYLVVMVAVGLVAWRYTKNFNDYILGGRRLGAVITALSVGASDMSGWLLMGLPGAVFLSGICESWIAIGLALGTLANWLIVAAPLRVYTETAHNALTLPDYFSHRFEDKSRMLRIISAVVILLFFSIYSASGMVASARLFEIVLDLPYSTALIFGTFATLAYVFLGGFLAVSWTDTIQAAMMCLALIIAPVAVMIDLGGFSATVEQVRSVDPTHLNMLQGQTFIGVISLLAWGLGYFGQPHILVRFMAAKNASVMPRACKISMIWLIFSLSGAVAAGFFGSAFFSAHPDLGKAVAENHERVFMILSTTLFNPWIGGILLSAILAAVMSTLSCQLLVCSSVLTEDFYRAFIRPHAAQRELVWIGRLTVVAVSAVAILIATDPNNLVLSLVSYAWGGFGASFGPIIILSLLWKGVTRNGALVGIIVGALTVLVWHQGAWWGMYEIIPGFVLSFIAIIVVSLLDPNKPSATMIETFDKVQHKLEDVKKQLA</sequence>
<dbReference type="InterPro" id="IPR011851">
    <property type="entry name" value="Na/Pro_symporter"/>
</dbReference>
<feature type="transmembrane region" description="Helical" evidence="16">
    <location>
        <begin position="67"/>
        <end position="91"/>
    </location>
</feature>
<feature type="transmembrane region" description="Helical" evidence="16">
    <location>
        <begin position="275"/>
        <end position="295"/>
    </location>
</feature>
<keyword evidence="10 16" id="KW-0472">Membrane</keyword>
<dbReference type="NCBIfam" id="TIGR00813">
    <property type="entry name" value="sss"/>
    <property type="match status" value="1"/>
</dbReference>
<dbReference type="GO" id="GO:0005886">
    <property type="term" value="C:plasma membrane"/>
    <property type="evidence" value="ECO:0007669"/>
    <property type="project" value="UniProtKB-SubCell"/>
</dbReference>
<feature type="transmembrane region" description="Helical" evidence="16">
    <location>
        <begin position="123"/>
        <end position="142"/>
    </location>
</feature>
<feature type="transmembrane region" description="Helical" evidence="16">
    <location>
        <begin position="194"/>
        <end position="213"/>
    </location>
</feature>
<feature type="transmembrane region" description="Helical" evidence="16">
    <location>
        <begin position="454"/>
        <end position="471"/>
    </location>
</feature>
<evidence type="ECO:0000256" key="15">
    <source>
        <dbReference type="RuleBase" id="RU362091"/>
    </source>
</evidence>
<dbReference type="InterPro" id="IPR050277">
    <property type="entry name" value="Sodium:Solute_Symporter"/>
</dbReference>
<reference evidence="17 18" key="1">
    <citation type="journal article" date="2019" name="Nat. Med.">
        <title>A library of human gut bacterial isolates paired with longitudinal multiomics data enables mechanistic microbiome research.</title>
        <authorList>
            <person name="Poyet M."/>
            <person name="Groussin M."/>
            <person name="Gibbons S.M."/>
            <person name="Avila-Pacheco J."/>
            <person name="Jiang X."/>
            <person name="Kearney S.M."/>
            <person name="Perrotta A.R."/>
            <person name="Berdy B."/>
            <person name="Zhao S."/>
            <person name="Lieberman T.D."/>
            <person name="Swanson P.K."/>
            <person name="Smith M."/>
            <person name="Roesemann S."/>
            <person name="Alexander J.E."/>
            <person name="Rich S.A."/>
            <person name="Livny J."/>
            <person name="Vlamakis H."/>
            <person name="Clish C."/>
            <person name="Bullock K."/>
            <person name="Deik A."/>
            <person name="Scott J."/>
            <person name="Pierce K.A."/>
            <person name="Xavier R.J."/>
            <person name="Alm E.J."/>
        </authorList>
    </citation>
    <scope>NUCLEOTIDE SEQUENCE [LARGE SCALE GENOMIC DNA]</scope>
    <source>
        <strain evidence="17 18">BIOML-A2</strain>
    </source>
</reference>
<comment type="similarity">
    <text evidence="2 15">Belongs to the sodium:solute symporter (SSF) (TC 2.A.21) family.</text>
</comment>
<dbReference type="GO" id="GO:0005298">
    <property type="term" value="F:proline:sodium symporter activity"/>
    <property type="evidence" value="ECO:0007669"/>
    <property type="project" value="UniProtKB-UniRule"/>
</dbReference>
<evidence type="ECO:0000256" key="3">
    <source>
        <dbReference type="ARBA" id="ARBA00022448"/>
    </source>
</evidence>
<keyword evidence="8 16" id="KW-0915">Sodium</keyword>
<keyword evidence="6 16" id="KW-0769">Symport</keyword>
<comment type="caution">
    <text evidence="17">The sequence shown here is derived from an EMBL/GenBank/DDBJ whole genome shotgun (WGS) entry which is preliminary data.</text>
</comment>
<dbReference type="InterPro" id="IPR038377">
    <property type="entry name" value="Na/Glc_symporter_sf"/>
</dbReference>
<evidence type="ECO:0000256" key="4">
    <source>
        <dbReference type="ARBA" id="ARBA00022475"/>
    </source>
</evidence>
<evidence type="ECO:0000256" key="7">
    <source>
        <dbReference type="ARBA" id="ARBA00022989"/>
    </source>
</evidence>
<evidence type="ECO:0000256" key="16">
    <source>
        <dbReference type="RuleBase" id="RU366012"/>
    </source>
</evidence>
<keyword evidence="16" id="KW-0029">Amino-acid transport</keyword>
<evidence type="ECO:0000313" key="17">
    <source>
        <dbReference type="EMBL" id="MTU43014.1"/>
    </source>
</evidence>
<gene>
    <name evidence="17" type="primary">putP</name>
    <name evidence="17" type="ORF">GMD42_05145</name>
</gene>
<comment type="catalytic activity">
    <reaction evidence="12">
        <text>L-proline(in) + Na(+)(in) = L-proline(out) + Na(+)(out)</text>
        <dbReference type="Rhea" id="RHEA:28967"/>
        <dbReference type="ChEBI" id="CHEBI:29101"/>
        <dbReference type="ChEBI" id="CHEBI:60039"/>
    </reaction>
</comment>
<dbReference type="GO" id="GO:0015824">
    <property type="term" value="P:proline transport"/>
    <property type="evidence" value="ECO:0007669"/>
    <property type="project" value="UniProtKB-UniRule"/>
</dbReference>
<evidence type="ECO:0000256" key="5">
    <source>
        <dbReference type="ARBA" id="ARBA00022692"/>
    </source>
</evidence>
<dbReference type="PANTHER" id="PTHR48086">
    <property type="entry name" value="SODIUM/PROLINE SYMPORTER-RELATED"/>
    <property type="match status" value="1"/>
</dbReference>
<keyword evidence="3 16" id="KW-0813">Transport</keyword>
<dbReference type="InterPro" id="IPR001734">
    <property type="entry name" value="Na/solute_symporter"/>
</dbReference>
<dbReference type="RefSeq" id="WP_155167990.1">
    <property type="nucleotide sequence ID" value="NZ_WNCA01000021.1"/>
</dbReference>
<evidence type="ECO:0000313" key="18">
    <source>
        <dbReference type="Proteomes" id="UP000462362"/>
    </source>
</evidence>
<dbReference type="Proteomes" id="UP000462362">
    <property type="component" value="Unassembled WGS sequence"/>
</dbReference>
<dbReference type="NCBIfam" id="TIGR02121">
    <property type="entry name" value="Na_Pro_sym"/>
    <property type="match status" value="1"/>
</dbReference>
<dbReference type="FunFam" id="1.20.1730.10:FF:000002">
    <property type="entry name" value="Sodium/proline symporter"/>
    <property type="match status" value="1"/>
</dbReference>
<evidence type="ECO:0000256" key="8">
    <source>
        <dbReference type="ARBA" id="ARBA00023053"/>
    </source>
</evidence>
<keyword evidence="7 16" id="KW-1133">Transmembrane helix</keyword>
<dbReference type="PROSITE" id="PS50283">
    <property type="entry name" value="NA_SOLUT_SYMP_3"/>
    <property type="match status" value="1"/>
</dbReference>
<dbReference type="Gene3D" id="1.20.1730.10">
    <property type="entry name" value="Sodium/glucose cotransporter"/>
    <property type="match status" value="1"/>
</dbReference>
<proteinExistence type="inferred from homology"/>
<dbReference type="GO" id="GO:0031402">
    <property type="term" value="F:sodium ion binding"/>
    <property type="evidence" value="ECO:0007669"/>
    <property type="project" value="UniProtKB-UniRule"/>
</dbReference>
<feature type="transmembrane region" description="Helical" evidence="16">
    <location>
        <begin position="162"/>
        <end position="182"/>
    </location>
</feature>
<feature type="transmembrane region" description="Helical" evidence="16">
    <location>
        <begin position="428"/>
        <end position="448"/>
    </location>
</feature>